<keyword evidence="2 3" id="KW-0732">Signal</keyword>
<evidence type="ECO:0000313" key="5">
    <source>
        <dbReference type="Proteomes" id="UP000887566"/>
    </source>
</evidence>
<feature type="domain" description="Insulin-like" evidence="4">
    <location>
        <begin position="32"/>
        <end position="130"/>
    </location>
</feature>
<sequence length="138" mass="15686">MFWLYNLCIIILASSQYVADGSRQGQKNFGSLKLCPAGGASFVEAWSMACTMRRKKRSVELEEGQDTQMSDLFRFNSNHAGRPMSLKQNDGRHALVKRSPQQKYRPATLTEIMRICCVHGCELVDLWAYCDPFGPWDS</sequence>
<evidence type="ECO:0000259" key="4">
    <source>
        <dbReference type="SMART" id="SM00078"/>
    </source>
</evidence>
<organism evidence="5 6">
    <name type="scientific">Plectus sambesii</name>
    <dbReference type="NCBI Taxonomy" id="2011161"/>
    <lineage>
        <taxon>Eukaryota</taxon>
        <taxon>Metazoa</taxon>
        <taxon>Ecdysozoa</taxon>
        <taxon>Nematoda</taxon>
        <taxon>Chromadorea</taxon>
        <taxon>Plectida</taxon>
        <taxon>Plectina</taxon>
        <taxon>Plectoidea</taxon>
        <taxon>Plectidae</taxon>
        <taxon>Plectus</taxon>
    </lineage>
</organism>
<dbReference type="SMART" id="SM00078">
    <property type="entry name" value="IlGF"/>
    <property type="match status" value="1"/>
</dbReference>
<protein>
    <submittedName>
        <fullName evidence="6">Insulin-like domain-containing protein</fullName>
    </submittedName>
</protein>
<reference evidence="6" key="1">
    <citation type="submission" date="2022-11" db="UniProtKB">
        <authorList>
            <consortium name="WormBaseParasite"/>
        </authorList>
    </citation>
    <scope>IDENTIFICATION</scope>
</reference>
<feature type="chain" id="PRO_5037288299" evidence="3">
    <location>
        <begin position="16"/>
        <end position="138"/>
    </location>
</feature>
<dbReference type="Proteomes" id="UP000887566">
    <property type="component" value="Unplaced"/>
</dbReference>
<keyword evidence="5" id="KW-1185">Reference proteome</keyword>
<feature type="signal peptide" evidence="3">
    <location>
        <begin position="1"/>
        <end position="15"/>
    </location>
</feature>
<comment type="similarity">
    <text evidence="1">Belongs to the insulin family.</text>
</comment>
<dbReference type="AlphaFoldDB" id="A0A914VRT0"/>
<accession>A0A914VRT0</accession>
<evidence type="ECO:0000256" key="1">
    <source>
        <dbReference type="ARBA" id="ARBA00009034"/>
    </source>
</evidence>
<dbReference type="GO" id="GO:0005576">
    <property type="term" value="C:extracellular region"/>
    <property type="evidence" value="ECO:0007669"/>
    <property type="project" value="InterPro"/>
</dbReference>
<proteinExistence type="inferred from homology"/>
<dbReference type="GO" id="GO:0005179">
    <property type="term" value="F:hormone activity"/>
    <property type="evidence" value="ECO:0007669"/>
    <property type="project" value="InterPro"/>
</dbReference>
<evidence type="ECO:0000313" key="6">
    <source>
        <dbReference type="WBParaSite" id="PSAMB.scaffold2297size24060.g17237.t1"/>
    </source>
</evidence>
<dbReference type="InterPro" id="IPR016179">
    <property type="entry name" value="Insulin-like"/>
</dbReference>
<dbReference type="SUPFAM" id="SSF56994">
    <property type="entry name" value="Insulin-like"/>
    <property type="match status" value="1"/>
</dbReference>
<name>A0A914VRT0_9BILA</name>
<evidence type="ECO:0000256" key="3">
    <source>
        <dbReference type="SAM" id="SignalP"/>
    </source>
</evidence>
<dbReference type="PROSITE" id="PS00262">
    <property type="entry name" value="INSULIN"/>
    <property type="match status" value="1"/>
</dbReference>
<dbReference type="InterPro" id="IPR036438">
    <property type="entry name" value="Insulin-like_sf"/>
</dbReference>
<evidence type="ECO:0000256" key="2">
    <source>
        <dbReference type="ARBA" id="ARBA00022729"/>
    </source>
</evidence>
<dbReference type="InterPro" id="IPR022353">
    <property type="entry name" value="Insulin_CS"/>
</dbReference>
<dbReference type="WBParaSite" id="PSAMB.scaffold2297size24060.g17237.t1">
    <property type="protein sequence ID" value="PSAMB.scaffold2297size24060.g17237.t1"/>
    <property type="gene ID" value="PSAMB.scaffold2297size24060.g17237"/>
</dbReference>